<organism evidence="22 23">
    <name type="scientific">Thiohalomonas denitrificans</name>
    <dbReference type="NCBI Taxonomy" id="415747"/>
    <lineage>
        <taxon>Bacteria</taxon>
        <taxon>Pseudomonadati</taxon>
        <taxon>Pseudomonadota</taxon>
        <taxon>Gammaproteobacteria</taxon>
        <taxon>Thiohalomonadales</taxon>
        <taxon>Thiohalomonadaceae</taxon>
        <taxon>Thiohalomonas</taxon>
    </lineage>
</organism>
<reference evidence="22 23" key="1">
    <citation type="submission" date="2016-10" db="EMBL/GenBank/DDBJ databases">
        <authorList>
            <person name="de Groot N.N."/>
        </authorList>
    </citation>
    <scope>NUCLEOTIDE SEQUENCE [LARGE SCALE GENOMIC DNA]</scope>
    <source>
        <strain evidence="22 23">HLD2</strain>
    </source>
</reference>
<feature type="domain" description="YjeF C-terminal" evidence="20">
    <location>
        <begin position="230"/>
        <end position="497"/>
    </location>
</feature>
<comment type="caution">
    <text evidence="18">Lacks conserved residue(s) required for the propagation of feature annotation.</text>
</comment>
<keyword evidence="10 17" id="KW-0520">NAD</keyword>
<comment type="catalytic activity">
    <reaction evidence="1 18 19">
        <text>(6R)-NADHX = (6S)-NADHX</text>
        <dbReference type="Rhea" id="RHEA:32215"/>
        <dbReference type="ChEBI" id="CHEBI:64074"/>
        <dbReference type="ChEBI" id="CHEBI:64075"/>
        <dbReference type="EC" id="5.1.99.6"/>
    </reaction>
</comment>
<dbReference type="PROSITE" id="PS51385">
    <property type="entry name" value="YJEF_N"/>
    <property type="match status" value="1"/>
</dbReference>
<evidence type="ECO:0000256" key="13">
    <source>
        <dbReference type="ARBA" id="ARBA00023268"/>
    </source>
</evidence>
<evidence type="ECO:0000256" key="10">
    <source>
        <dbReference type="ARBA" id="ARBA00023027"/>
    </source>
</evidence>
<feature type="binding site" evidence="17">
    <location>
        <position position="439"/>
    </location>
    <ligand>
        <name>(6S)-NADPHX</name>
        <dbReference type="ChEBI" id="CHEBI:64076"/>
    </ligand>
</feature>
<dbReference type="Gene3D" id="3.40.50.10260">
    <property type="entry name" value="YjeF N-terminal domain"/>
    <property type="match status" value="1"/>
</dbReference>
<dbReference type="GO" id="GO:0046872">
    <property type="term" value="F:metal ion binding"/>
    <property type="evidence" value="ECO:0007669"/>
    <property type="project" value="UniProtKB-UniRule"/>
</dbReference>
<feature type="binding site" evidence="18">
    <location>
        <position position="163"/>
    </location>
    <ligand>
        <name>(6S)-NADPHX</name>
        <dbReference type="ChEBI" id="CHEBI:64076"/>
    </ligand>
</feature>
<evidence type="ECO:0000256" key="12">
    <source>
        <dbReference type="ARBA" id="ARBA00023239"/>
    </source>
</evidence>
<evidence type="ECO:0000256" key="17">
    <source>
        <dbReference type="HAMAP-Rule" id="MF_01965"/>
    </source>
</evidence>
<protein>
    <recommendedName>
        <fullName evidence="19">Bifunctional NAD(P)H-hydrate repair enzyme</fullName>
    </recommendedName>
    <alternativeName>
        <fullName evidence="19">Nicotinamide nucleotide repair protein</fullName>
    </alternativeName>
    <domain>
        <recommendedName>
            <fullName evidence="19">ADP-dependent (S)-NAD(P)H-hydrate dehydratase</fullName>
            <ecNumber evidence="19">4.2.1.136</ecNumber>
        </recommendedName>
        <alternativeName>
            <fullName evidence="19">ADP-dependent NAD(P)HX dehydratase</fullName>
        </alternativeName>
    </domain>
    <domain>
        <recommendedName>
            <fullName evidence="19">NAD(P)H-hydrate epimerase</fullName>
            <ecNumber evidence="19">5.1.99.6</ecNumber>
        </recommendedName>
    </domain>
</protein>
<feature type="binding site" evidence="18">
    <location>
        <begin position="66"/>
        <end position="70"/>
    </location>
    <ligand>
        <name>(6S)-NADPHX</name>
        <dbReference type="ChEBI" id="CHEBI:64076"/>
    </ligand>
</feature>
<keyword evidence="5 18" id="KW-0479">Metal-binding</keyword>
<comment type="subunit">
    <text evidence="17">Homotetramer.</text>
</comment>
<keyword evidence="6 17" id="KW-0547">Nucleotide-binding</keyword>
<keyword evidence="23" id="KW-1185">Reference proteome</keyword>
<evidence type="ECO:0000256" key="3">
    <source>
        <dbReference type="ARBA" id="ARBA00006001"/>
    </source>
</evidence>
<comment type="cofactor">
    <cofactor evidence="18 19">
        <name>K(+)</name>
        <dbReference type="ChEBI" id="CHEBI:29103"/>
    </cofactor>
    <text evidence="18 19">Binds 1 potassium ion per subunit.</text>
</comment>
<dbReference type="PANTHER" id="PTHR12592:SF0">
    <property type="entry name" value="ATP-DEPENDENT (S)-NAD(P)H-HYDRATE DEHYDRATASE"/>
    <property type="match status" value="1"/>
</dbReference>
<name>A0A1G5PK55_9GAMM</name>
<dbReference type="InterPro" id="IPR030677">
    <property type="entry name" value="Nnr"/>
</dbReference>
<keyword evidence="8 17" id="KW-0521">NADP</keyword>
<proteinExistence type="inferred from homology"/>
<dbReference type="Proteomes" id="UP000199648">
    <property type="component" value="Unassembled WGS sequence"/>
</dbReference>
<comment type="function">
    <text evidence="18">Catalyzes the epimerization of the S- and R-forms of NAD(P)HX, a damaged form of NAD(P)H that is a result of enzymatic or heat-dependent hydration. This is a prerequisite for the S-specific NAD(P)H-hydrate dehydratase to allow the repair of both epimers of NAD(P)HX.</text>
</comment>
<dbReference type="EMBL" id="FMWD01000001">
    <property type="protein sequence ID" value="SCZ49852.1"/>
    <property type="molecule type" value="Genomic_DNA"/>
</dbReference>
<dbReference type="PROSITE" id="PS01049">
    <property type="entry name" value="YJEF_C_1"/>
    <property type="match status" value="1"/>
</dbReference>
<comment type="catalytic activity">
    <reaction evidence="16 17 19">
        <text>(6S)-NADPHX + ADP = AMP + phosphate + NADPH + H(+)</text>
        <dbReference type="Rhea" id="RHEA:32235"/>
        <dbReference type="ChEBI" id="CHEBI:15378"/>
        <dbReference type="ChEBI" id="CHEBI:43474"/>
        <dbReference type="ChEBI" id="CHEBI:57783"/>
        <dbReference type="ChEBI" id="CHEBI:64076"/>
        <dbReference type="ChEBI" id="CHEBI:456215"/>
        <dbReference type="ChEBI" id="CHEBI:456216"/>
        <dbReference type="EC" id="4.2.1.136"/>
    </reaction>
</comment>
<dbReference type="PANTHER" id="PTHR12592">
    <property type="entry name" value="ATP-DEPENDENT (S)-NAD(P)H-HYDRATE DEHYDRATASE FAMILY MEMBER"/>
    <property type="match status" value="1"/>
</dbReference>
<evidence type="ECO:0000256" key="11">
    <source>
        <dbReference type="ARBA" id="ARBA00023235"/>
    </source>
</evidence>
<evidence type="ECO:0000256" key="1">
    <source>
        <dbReference type="ARBA" id="ARBA00000013"/>
    </source>
</evidence>
<keyword evidence="13" id="KW-0511">Multifunctional enzyme</keyword>
<feature type="binding site" evidence="17">
    <location>
        <begin position="409"/>
        <end position="413"/>
    </location>
    <ligand>
        <name>AMP</name>
        <dbReference type="ChEBI" id="CHEBI:456215"/>
    </ligand>
</feature>
<comment type="catalytic activity">
    <reaction evidence="2 18 19">
        <text>(6R)-NADPHX = (6S)-NADPHX</text>
        <dbReference type="Rhea" id="RHEA:32227"/>
        <dbReference type="ChEBI" id="CHEBI:64076"/>
        <dbReference type="ChEBI" id="CHEBI:64077"/>
        <dbReference type="EC" id="5.1.99.6"/>
    </reaction>
</comment>
<comment type="cofactor">
    <cofactor evidence="17">
        <name>Mg(2+)</name>
        <dbReference type="ChEBI" id="CHEBI:18420"/>
    </cofactor>
</comment>
<evidence type="ECO:0000259" key="20">
    <source>
        <dbReference type="PROSITE" id="PS51383"/>
    </source>
</evidence>
<feature type="binding site" evidence="17">
    <location>
        <position position="265"/>
    </location>
    <ligand>
        <name>(6S)-NADPHX</name>
        <dbReference type="ChEBI" id="CHEBI:64076"/>
    </ligand>
</feature>
<dbReference type="FunFam" id="3.40.1190.20:FF:000017">
    <property type="entry name" value="Multifunctional fusion protein"/>
    <property type="match status" value="1"/>
</dbReference>
<dbReference type="NCBIfam" id="TIGR00197">
    <property type="entry name" value="yjeF_nterm"/>
    <property type="match status" value="1"/>
</dbReference>
<evidence type="ECO:0000256" key="2">
    <source>
        <dbReference type="ARBA" id="ARBA00000909"/>
    </source>
</evidence>
<dbReference type="HAMAP" id="MF_01965">
    <property type="entry name" value="NADHX_dehydratase"/>
    <property type="match status" value="1"/>
</dbReference>
<dbReference type="InterPro" id="IPR036652">
    <property type="entry name" value="YjeF_N_dom_sf"/>
</dbReference>
<dbReference type="GO" id="GO:0052856">
    <property type="term" value="F:NAD(P)HX epimerase activity"/>
    <property type="evidence" value="ECO:0007669"/>
    <property type="project" value="UniProtKB-UniRule"/>
</dbReference>
<dbReference type="NCBIfam" id="TIGR00196">
    <property type="entry name" value="yjeF_cterm"/>
    <property type="match status" value="1"/>
</dbReference>
<dbReference type="STRING" id="415747.SAMN03097708_00279"/>
<keyword evidence="7 17" id="KW-0067">ATP-binding</keyword>
<evidence type="ECO:0000259" key="21">
    <source>
        <dbReference type="PROSITE" id="PS51385"/>
    </source>
</evidence>
<comment type="function">
    <text evidence="17">Catalyzes the dehydration of the S-form of NAD(P)HX at the expense of ADP, which is converted to AMP. Together with NAD(P)HX epimerase, which catalyzes the epimerization of the S- and R-forms, the enzyme allows the repair of both epimers of NAD(P)HX, a damaged form of NAD(P)H that is a result of enzymatic or heat-dependent hydration.</text>
</comment>
<comment type="similarity">
    <text evidence="4 19">In the C-terminal section; belongs to the NnrD/CARKD family.</text>
</comment>
<dbReference type="GO" id="GO:0110051">
    <property type="term" value="P:metabolite repair"/>
    <property type="evidence" value="ECO:0007669"/>
    <property type="project" value="TreeGrafter"/>
</dbReference>
<dbReference type="SUPFAM" id="SSF64153">
    <property type="entry name" value="YjeF N-terminal domain-like"/>
    <property type="match status" value="1"/>
</dbReference>
<evidence type="ECO:0000313" key="23">
    <source>
        <dbReference type="Proteomes" id="UP000199648"/>
    </source>
</evidence>
<dbReference type="GO" id="GO:0046496">
    <property type="term" value="P:nicotinamide nucleotide metabolic process"/>
    <property type="evidence" value="ECO:0007669"/>
    <property type="project" value="UniProtKB-UniRule"/>
</dbReference>
<comment type="similarity">
    <text evidence="3 19">In the N-terminal section; belongs to the NnrE/AIBP family.</text>
</comment>
<feature type="binding site" evidence="18">
    <location>
        <position position="67"/>
    </location>
    <ligand>
        <name>K(+)</name>
        <dbReference type="ChEBI" id="CHEBI:29103"/>
    </ligand>
</feature>
<dbReference type="GO" id="GO:0052855">
    <property type="term" value="F:ADP-dependent NAD(P)H-hydrate dehydratase activity"/>
    <property type="evidence" value="ECO:0007669"/>
    <property type="project" value="UniProtKB-UniRule"/>
</dbReference>
<evidence type="ECO:0000256" key="5">
    <source>
        <dbReference type="ARBA" id="ARBA00022723"/>
    </source>
</evidence>
<evidence type="ECO:0000256" key="14">
    <source>
        <dbReference type="ARBA" id="ARBA00025153"/>
    </source>
</evidence>
<sequence length="497" mass="51006">MITVMTELPLELYRAEQVRELDRIAIEECGISALTLMNRAGRAAFDGLRLLWPAANRLAVLCGPGNNGGDGYVVARLAREAGLEPMVLKIAGVREPGGSAAQAREAALAAGVPEAICSPTMLVGQDLLVDGLLGTGLSGEVAGDFRQAIEALNAAPAPAYSLDIPSGLGADTGTVLGAAVKAEATITFIGLKQGLLTGDGPEQCGKLRFDALDVPVSVYASIEPSARRIGAGALIAALKPRSRNAHKGYFGHVLVVGGNRGMAGAARMAAEAAGRVGAGLVSIATRREHAAWISAVYPEAMAHGVEPGPELSPLLERASVIAIGPGLGRDAWGRQMLARVLETRKPLVVDADALNALAAEPVARGRWVLTPHPGEAGRLLNNAAGEVQADRFEAVRNLQQRYGGVVVLKGSGTLVADENSSISLCSAGNPGMASGGMGDLLTGVIAGLLAQGCSLAEAARVGVYLHAMAGDRAAAEAGERGLLATDLIPQLRRLVNP</sequence>
<dbReference type="Pfam" id="PF01256">
    <property type="entry name" value="Carb_kinase"/>
    <property type="match status" value="1"/>
</dbReference>
<feature type="domain" description="YjeF N-terminal" evidence="21">
    <location>
        <begin position="18"/>
        <end position="220"/>
    </location>
</feature>
<feature type="binding site" evidence="17">
    <location>
        <position position="326"/>
    </location>
    <ligand>
        <name>(6S)-NADPHX</name>
        <dbReference type="ChEBI" id="CHEBI:64076"/>
    </ligand>
</feature>
<dbReference type="HAMAP" id="MF_01966">
    <property type="entry name" value="NADHX_epimerase"/>
    <property type="match status" value="1"/>
</dbReference>
<evidence type="ECO:0000256" key="16">
    <source>
        <dbReference type="ARBA" id="ARBA00049209"/>
    </source>
</evidence>
<evidence type="ECO:0000256" key="15">
    <source>
        <dbReference type="ARBA" id="ARBA00048238"/>
    </source>
</evidence>
<accession>A0A1G5PK55</accession>
<feature type="binding site" evidence="18">
    <location>
        <begin position="134"/>
        <end position="140"/>
    </location>
    <ligand>
        <name>(6S)-NADPHX</name>
        <dbReference type="ChEBI" id="CHEBI:64076"/>
    </ligand>
</feature>
<comment type="catalytic activity">
    <reaction evidence="15 17 19">
        <text>(6S)-NADHX + ADP = AMP + phosphate + NADH + H(+)</text>
        <dbReference type="Rhea" id="RHEA:32223"/>
        <dbReference type="ChEBI" id="CHEBI:15378"/>
        <dbReference type="ChEBI" id="CHEBI:43474"/>
        <dbReference type="ChEBI" id="CHEBI:57945"/>
        <dbReference type="ChEBI" id="CHEBI:64074"/>
        <dbReference type="ChEBI" id="CHEBI:456215"/>
        <dbReference type="ChEBI" id="CHEBI:456216"/>
        <dbReference type="EC" id="4.2.1.136"/>
    </reaction>
</comment>
<dbReference type="InterPro" id="IPR000631">
    <property type="entry name" value="CARKD"/>
</dbReference>
<dbReference type="InterPro" id="IPR029056">
    <property type="entry name" value="Ribokinase-like"/>
</dbReference>
<evidence type="ECO:0000256" key="8">
    <source>
        <dbReference type="ARBA" id="ARBA00022857"/>
    </source>
</evidence>
<dbReference type="EC" id="4.2.1.136" evidence="19"/>
<feature type="binding site" evidence="18">
    <location>
        <position position="166"/>
    </location>
    <ligand>
        <name>K(+)</name>
        <dbReference type="ChEBI" id="CHEBI:29103"/>
    </ligand>
</feature>
<evidence type="ECO:0000256" key="19">
    <source>
        <dbReference type="PIRNR" id="PIRNR017184"/>
    </source>
</evidence>
<dbReference type="InterPro" id="IPR004443">
    <property type="entry name" value="YjeF_N_dom"/>
</dbReference>
<feature type="binding site" evidence="18">
    <location>
        <position position="130"/>
    </location>
    <ligand>
        <name>K(+)</name>
        <dbReference type="ChEBI" id="CHEBI:29103"/>
    </ligand>
</feature>
<dbReference type="PROSITE" id="PS51383">
    <property type="entry name" value="YJEF_C_3"/>
    <property type="match status" value="1"/>
</dbReference>
<keyword evidence="11 18" id="KW-0413">Isomerase</keyword>
<comment type="similarity">
    <text evidence="18">Belongs to the NnrE/AIBP family.</text>
</comment>
<comment type="function">
    <text evidence="14 19">Bifunctional enzyme that catalyzes the epimerization of the S- and R-forms of NAD(P)HX and the dehydration of the S-form of NAD(P)HX at the expense of ADP, which is converted to AMP. This allows the repair of both epimers of NAD(P)HX, a damaged form of NAD(P)H that is a result of enzymatic or heat-dependent hydration.</text>
</comment>
<feature type="binding site" evidence="17">
    <location>
        <position position="372"/>
    </location>
    <ligand>
        <name>(6S)-NADPHX</name>
        <dbReference type="ChEBI" id="CHEBI:64076"/>
    </ligand>
</feature>
<dbReference type="PIRSF" id="PIRSF017184">
    <property type="entry name" value="Nnr"/>
    <property type="match status" value="1"/>
</dbReference>
<feature type="binding site" evidence="17">
    <location>
        <position position="438"/>
    </location>
    <ligand>
        <name>AMP</name>
        <dbReference type="ChEBI" id="CHEBI:456215"/>
    </ligand>
</feature>
<evidence type="ECO:0000256" key="6">
    <source>
        <dbReference type="ARBA" id="ARBA00022741"/>
    </source>
</evidence>
<dbReference type="SUPFAM" id="SSF53613">
    <property type="entry name" value="Ribokinase-like"/>
    <property type="match status" value="1"/>
</dbReference>
<dbReference type="AlphaFoldDB" id="A0A1G5PK55"/>
<dbReference type="InterPro" id="IPR017953">
    <property type="entry name" value="Carbohydrate_kinase_pred_CS"/>
</dbReference>
<keyword evidence="9 18" id="KW-0630">Potassium</keyword>
<dbReference type="GO" id="GO:0005524">
    <property type="term" value="F:ATP binding"/>
    <property type="evidence" value="ECO:0007669"/>
    <property type="project" value="UniProtKB-UniRule"/>
</dbReference>
<evidence type="ECO:0000256" key="7">
    <source>
        <dbReference type="ARBA" id="ARBA00022840"/>
    </source>
</evidence>
<evidence type="ECO:0000256" key="18">
    <source>
        <dbReference type="HAMAP-Rule" id="MF_01966"/>
    </source>
</evidence>
<comment type="similarity">
    <text evidence="17">Belongs to the NnrD/CARKD family.</text>
</comment>
<dbReference type="EC" id="5.1.99.6" evidence="19"/>
<gene>
    <name evidence="18" type="primary">nnrE</name>
    <name evidence="17" type="synonym">nnrD</name>
    <name evidence="22" type="ORF">SAMN03097708_00279</name>
</gene>
<evidence type="ECO:0000256" key="9">
    <source>
        <dbReference type="ARBA" id="ARBA00022958"/>
    </source>
</evidence>
<dbReference type="CDD" id="cd01171">
    <property type="entry name" value="YXKO-related"/>
    <property type="match status" value="1"/>
</dbReference>
<keyword evidence="12 17" id="KW-0456">Lyase</keyword>
<dbReference type="Pfam" id="PF03853">
    <property type="entry name" value="YjeF_N"/>
    <property type="match status" value="1"/>
</dbReference>
<evidence type="ECO:0000313" key="22">
    <source>
        <dbReference type="EMBL" id="SCZ49852.1"/>
    </source>
</evidence>
<dbReference type="Gene3D" id="3.40.1190.20">
    <property type="match status" value="1"/>
</dbReference>
<evidence type="ECO:0000256" key="4">
    <source>
        <dbReference type="ARBA" id="ARBA00009524"/>
    </source>
</evidence>